<accession>A0A9P4GVI7</accession>
<dbReference type="Proteomes" id="UP000800039">
    <property type="component" value="Unassembled WGS sequence"/>
</dbReference>
<dbReference type="AlphaFoldDB" id="A0A9P4GVI7"/>
<dbReference type="EMBL" id="ML976614">
    <property type="protein sequence ID" value="KAF1852130.1"/>
    <property type="molecule type" value="Genomic_DNA"/>
</dbReference>
<sequence>MEESVRIHQARRQQPVELGANLFENEDMITILNARGTVLLNMCFHNTPQQRKVIKLSELALLIWREYKLLSTLSTQSTEDSQVCDPAIQHMIPLIRDDIQKHMLDAISAFSPQHKRDQERHIQIFKTSVQTWKMMRTKRTMADWNQLPTDQQDFREEMEFLRRDYESSLVGFEGRASGLLYGIAILTNPRFHHGSEYISPPLVDGSLHQPAVDELWLPWMERRESSFWFAHIPTRRRRLSLERLDD</sequence>
<dbReference type="OrthoDB" id="3798674at2759"/>
<comment type="caution">
    <text evidence="1">The sequence shown here is derived from an EMBL/GenBank/DDBJ whole genome shotgun (WGS) entry which is preliminary data.</text>
</comment>
<gene>
    <name evidence="1" type="ORF">K460DRAFT_362898</name>
</gene>
<dbReference type="RefSeq" id="XP_040794693.1">
    <property type="nucleotide sequence ID" value="XM_040932722.1"/>
</dbReference>
<name>A0A9P4GVI7_9PLEO</name>
<evidence type="ECO:0000313" key="2">
    <source>
        <dbReference type="Proteomes" id="UP000800039"/>
    </source>
</evidence>
<evidence type="ECO:0000313" key="1">
    <source>
        <dbReference type="EMBL" id="KAF1852130.1"/>
    </source>
</evidence>
<reference evidence="1" key="1">
    <citation type="submission" date="2020-01" db="EMBL/GenBank/DDBJ databases">
        <authorList>
            <consortium name="DOE Joint Genome Institute"/>
            <person name="Haridas S."/>
            <person name="Albert R."/>
            <person name="Binder M."/>
            <person name="Bloem J."/>
            <person name="Labutti K."/>
            <person name="Salamov A."/>
            <person name="Andreopoulos B."/>
            <person name="Baker S.E."/>
            <person name="Barry K."/>
            <person name="Bills G."/>
            <person name="Bluhm B.H."/>
            <person name="Cannon C."/>
            <person name="Castanera R."/>
            <person name="Culley D.E."/>
            <person name="Daum C."/>
            <person name="Ezra D."/>
            <person name="Gonzalez J.B."/>
            <person name="Henrissat B."/>
            <person name="Kuo A."/>
            <person name="Liang C."/>
            <person name="Lipzen A."/>
            <person name="Lutzoni F."/>
            <person name="Magnuson J."/>
            <person name="Mondo S."/>
            <person name="Nolan M."/>
            <person name="Ohm R."/>
            <person name="Pangilinan J."/>
            <person name="Park H.-J."/>
            <person name="Ramirez L."/>
            <person name="Alfaro M."/>
            <person name="Sun H."/>
            <person name="Tritt A."/>
            <person name="Yoshinaga Y."/>
            <person name="Zwiers L.-H."/>
            <person name="Turgeon B.G."/>
            <person name="Goodwin S.B."/>
            <person name="Spatafora J.W."/>
            <person name="Crous P.W."/>
            <person name="Grigoriev I.V."/>
        </authorList>
    </citation>
    <scope>NUCLEOTIDE SEQUENCE</scope>
    <source>
        <strain evidence="1">CBS 394.84</strain>
    </source>
</reference>
<keyword evidence="2" id="KW-1185">Reference proteome</keyword>
<organism evidence="1 2">
    <name type="scientific">Cucurbitaria berberidis CBS 394.84</name>
    <dbReference type="NCBI Taxonomy" id="1168544"/>
    <lineage>
        <taxon>Eukaryota</taxon>
        <taxon>Fungi</taxon>
        <taxon>Dikarya</taxon>
        <taxon>Ascomycota</taxon>
        <taxon>Pezizomycotina</taxon>
        <taxon>Dothideomycetes</taxon>
        <taxon>Pleosporomycetidae</taxon>
        <taxon>Pleosporales</taxon>
        <taxon>Pleosporineae</taxon>
        <taxon>Cucurbitariaceae</taxon>
        <taxon>Cucurbitaria</taxon>
    </lineage>
</organism>
<protein>
    <submittedName>
        <fullName evidence="1">Uncharacterized protein</fullName>
    </submittedName>
</protein>
<proteinExistence type="predicted"/>
<dbReference type="GeneID" id="63849973"/>